<accession>A0A2T0R415</accession>
<evidence type="ECO:0000256" key="5">
    <source>
        <dbReference type="ARBA" id="ARBA00023002"/>
    </source>
</evidence>
<dbReference type="Pfam" id="PF00724">
    <property type="entry name" value="Oxidored_FMN"/>
    <property type="match status" value="1"/>
</dbReference>
<dbReference type="GO" id="GO:0050661">
    <property type="term" value="F:NADP binding"/>
    <property type="evidence" value="ECO:0007669"/>
    <property type="project" value="InterPro"/>
</dbReference>
<gene>
    <name evidence="7" type="ORF">CLV37_106293</name>
</gene>
<dbReference type="CDD" id="cd02932">
    <property type="entry name" value="OYE_YqiM_FMN"/>
    <property type="match status" value="1"/>
</dbReference>
<feature type="domain" description="NADH:flavin oxidoreductase/NADH oxidase N-terminal" evidence="6">
    <location>
        <begin position="4"/>
        <end position="341"/>
    </location>
</feature>
<dbReference type="PANTHER" id="PTHR43303">
    <property type="entry name" value="NADPH DEHYDROGENASE C23G7.10C-RELATED"/>
    <property type="match status" value="1"/>
</dbReference>
<dbReference type="Proteomes" id="UP000238083">
    <property type="component" value="Unassembled WGS sequence"/>
</dbReference>
<evidence type="ECO:0000256" key="4">
    <source>
        <dbReference type="ARBA" id="ARBA00022857"/>
    </source>
</evidence>
<comment type="cofactor">
    <cofactor evidence="1">
        <name>FMN</name>
        <dbReference type="ChEBI" id="CHEBI:58210"/>
    </cofactor>
</comment>
<organism evidence="7 8">
    <name type="scientific">Kineococcus rhizosphaerae</name>
    <dbReference type="NCBI Taxonomy" id="559628"/>
    <lineage>
        <taxon>Bacteria</taxon>
        <taxon>Bacillati</taxon>
        <taxon>Actinomycetota</taxon>
        <taxon>Actinomycetes</taxon>
        <taxon>Kineosporiales</taxon>
        <taxon>Kineosporiaceae</taxon>
        <taxon>Kineococcus</taxon>
    </lineage>
</organism>
<dbReference type="OrthoDB" id="3169239at2"/>
<dbReference type="Gene3D" id="3.20.20.70">
    <property type="entry name" value="Aldolase class I"/>
    <property type="match status" value="1"/>
</dbReference>
<dbReference type="InterPro" id="IPR001155">
    <property type="entry name" value="OxRdtase_FMN_N"/>
</dbReference>
<keyword evidence="3" id="KW-0288">FMN</keyword>
<evidence type="ECO:0000313" key="8">
    <source>
        <dbReference type="Proteomes" id="UP000238083"/>
    </source>
</evidence>
<evidence type="ECO:0000256" key="2">
    <source>
        <dbReference type="ARBA" id="ARBA00022630"/>
    </source>
</evidence>
<name>A0A2T0R415_9ACTN</name>
<dbReference type="RefSeq" id="WP_106211282.1">
    <property type="nucleotide sequence ID" value="NZ_PVZF01000006.1"/>
</dbReference>
<sequence length="372" mass="39788">MSRLFEPITLRGTTIPNRVWVSPMCQYSCDPVQAPGVPTDWHLVHLGQFALGGAGLVLTEAAAVVPEGRISPQDAGLWNDEQTAAWTRVVDFLHAQGCAAGVQLAHAGRKASTYRPWAEATGSVPAGEHGWETVGPSAVPFDGYATPRALDADGIAALVRAFADAARRAADAGFDVVELHAAHGYLLHQFLSPLSNHRTDAHGGSFENRARLLLETLDAVRAVWAGPLLVRISTSDWVEGGWDVEDSVRLARLLAEHGADLVDASSGGNDPRQQIPVGPGYQVPNAARVRREAGVPVAAVGLILDPTQAEQLLVSGDADAVFLARPLLADPRWPQRAAVALHDTDRLPWPAQYVRATRDTVPLSRPFARTGE</sequence>
<keyword evidence="4" id="KW-0521">NADP</keyword>
<proteinExistence type="predicted"/>
<dbReference type="InterPro" id="IPR013785">
    <property type="entry name" value="Aldolase_TIM"/>
</dbReference>
<dbReference type="GO" id="GO:0010181">
    <property type="term" value="F:FMN binding"/>
    <property type="evidence" value="ECO:0007669"/>
    <property type="project" value="InterPro"/>
</dbReference>
<protein>
    <submittedName>
        <fullName evidence="7">2,4-dienoyl-CoA reductase-like NADH-dependent reductase (Old Yellow Enzyme family)</fullName>
    </submittedName>
</protein>
<comment type="caution">
    <text evidence="7">The sequence shown here is derived from an EMBL/GenBank/DDBJ whole genome shotgun (WGS) entry which is preliminary data.</text>
</comment>
<keyword evidence="8" id="KW-1185">Reference proteome</keyword>
<evidence type="ECO:0000256" key="1">
    <source>
        <dbReference type="ARBA" id="ARBA00001917"/>
    </source>
</evidence>
<keyword evidence="2" id="KW-0285">Flavoprotein</keyword>
<dbReference type="EMBL" id="PVZF01000006">
    <property type="protein sequence ID" value="PRY14733.1"/>
    <property type="molecule type" value="Genomic_DNA"/>
</dbReference>
<dbReference type="InterPro" id="IPR044152">
    <property type="entry name" value="YqjM-like"/>
</dbReference>
<evidence type="ECO:0000256" key="3">
    <source>
        <dbReference type="ARBA" id="ARBA00022643"/>
    </source>
</evidence>
<evidence type="ECO:0000313" key="7">
    <source>
        <dbReference type="EMBL" id="PRY14733.1"/>
    </source>
</evidence>
<dbReference type="GO" id="GO:0003959">
    <property type="term" value="F:NADPH dehydrogenase activity"/>
    <property type="evidence" value="ECO:0007669"/>
    <property type="project" value="InterPro"/>
</dbReference>
<dbReference type="SUPFAM" id="SSF51395">
    <property type="entry name" value="FMN-linked oxidoreductases"/>
    <property type="match status" value="1"/>
</dbReference>
<dbReference type="PANTHER" id="PTHR43303:SF4">
    <property type="entry name" value="NADPH DEHYDROGENASE C23G7.10C-RELATED"/>
    <property type="match status" value="1"/>
</dbReference>
<reference evidence="7 8" key="1">
    <citation type="submission" date="2018-03" db="EMBL/GenBank/DDBJ databases">
        <title>Genomic Encyclopedia of Archaeal and Bacterial Type Strains, Phase II (KMG-II): from individual species to whole genera.</title>
        <authorList>
            <person name="Goeker M."/>
        </authorList>
    </citation>
    <scope>NUCLEOTIDE SEQUENCE [LARGE SCALE GENOMIC DNA]</scope>
    <source>
        <strain evidence="7 8">DSM 19711</strain>
    </source>
</reference>
<evidence type="ECO:0000259" key="6">
    <source>
        <dbReference type="Pfam" id="PF00724"/>
    </source>
</evidence>
<keyword evidence="5" id="KW-0560">Oxidoreductase</keyword>
<dbReference type="AlphaFoldDB" id="A0A2T0R415"/>